<dbReference type="Gene3D" id="3.30.70.1070">
    <property type="entry name" value="Sporulation related repeat"/>
    <property type="match status" value="1"/>
</dbReference>
<dbReference type="OrthoDB" id="9779128at2"/>
<dbReference type="KEGG" id="cari:FNU76_10880"/>
<dbReference type="NCBIfam" id="TIGR00413">
    <property type="entry name" value="rlpA"/>
    <property type="match status" value="1"/>
</dbReference>
<evidence type="ECO:0000256" key="1">
    <source>
        <dbReference type="ARBA" id="ARBA00022729"/>
    </source>
</evidence>
<dbReference type="PANTHER" id="PTHR34183:SF1">
    <property type="entry name" value="ENDOLYTIC PEPTIDOGLYCAN TRANSGLYCOSYLASE RLPA"/>
    <property type="match status" value="1"/>
</dbReference>
<gene>
    <name evidence="4" type="primary">rlpA</name>
    <name evidence="7" type="ORF">FNU76_10880</name>
</gene>
<evidence type="ECO:0000256" key="3">
    <source>
        <dbReference type="ARBA" id="ARBA00023316"/>
    </source>
</evidence>
<dbReference type="GO" id="GO:0042834">
    <property type="term" value="F:peptidoglycan binding"/>
    <property type="evidence" value="ECO:0007669"/>
    <property type="project" value="InterPro"/>
</dbReference>
<sequence length="296" mass="32191">MPLPPAKPEQIPQQYGGYYKDDGPILEVPYDLDALQEPEAKLEPLSRYANRPYTVLGKTYKPRTTFGDFSQEGVASWYGKKFHGKRTSSGEVYDLFKLTAAHPTLPIPSFARVTDLGSGKSVVVRVNDRGPFHKNRVIDLSYAAAYRLGYHNGGSSRVRVEALTPGEGGPARPTEINLPQTVEASPAKMPVPDSEVADPLARLAAKVVAEPVAAVPMEATAEQRWVQLGAFGSQNTAEAFRDKVVESLSKLAYAPVVALAGSIWRVRVGPYANPLDAQQVADRIAAHADLRPVVMR</sequence>
<dbReference type="GO" id="GO:0008932">
    <property type="term" value="F:lytic endotransglycosylase activity"/>
    <property type="evidence" value="ECO:0007669"/>
    <property type="project" value="UniProtKB-UniRule"/>
</dbReference>
<accession>A0A516SM88</accession>
<dbReference type="InterPro" id="IPR007730">
    <property type="entry name" value="SPOR-like_dom"/>
</dbReference>
<dbReference type="FunFam" id="2.40.40.10:FF:000003">
    <property type="entry name" value="Endolytic peptidoglycan transglycosylase RlpA"/>
    <property type="match status" value="1"/>
</dbReference>
<dbReference type="PROSITE" id="PS51724">
    <property type="entry name" value="SPOR"/>
    <property type="match status" value="1"/>
</dbReference>
<proteinExistence type="inferred from homology"/>
<dbReference type="Pfam" id="PF05036">
    <property type="entry name" value="SPOR"/>
    <property type="match status" value="1"/>
</dbReference>
<dbReference type="Pfam" id="PF03330">
    <property type="entry name" value="DPBB_1"/>
    <property type="match status" value="1"/>
</dbReference>
<dbReference type="InterPro" id="IPR009009">
    <property type="entry name" value="RlpA-like_DPBB"/>
</dbReference>
<dbReference type="GO" id="GO:0000270">
    <property type="term" value="P:peptidoglycan metabolic process"/>
    <property type="evidence" value="ECO:0007669"/>
    <property type="project" value="UniProtKB-UniRule"/>
</dbReference>
<dbReference type="PANTHER" id="PTHR34183">
    <property type="entry name" value="ENDOLYTIC PEPTIDOGLYCAN TRANSGLYCOSYLASE RLPA"/>
    <property type="match status" value="1"/>
</dbReference>
<evidence type="ECO:0000259" key="6">
    <source>
        <dbReference type="PROSITE" id="PS51724"/>
    </source>
</evidence>
<dbReference type="SUPFAM" id="SSF50685">
    <property type="entry name" value="Barwin-like endoglucanases"/>
    <property type="match status" value="1"/>
</dbReference>
<dbReference type="EC" id="4.2.2.-" evidence="4"/>
<evidence type="ECO:0000313" key="8">
    <source>
        <dbReference type="Proteomes" id="UP000317550"/>
    </source>
</evidence>
<dbReference type="InterPro" id="IPR012997">
    <property type="entry name" value="RplA"/>
</dbReference>
<dbReference type="InterPro" id="IPR036908">
    <property type="entry name" value="RlpA-like_sf"/>
</dbReference>
<dbReference type="AlphaFoldDB" id="A0A516SM88"/>
<dbReference type="HAMAP" id="MF_02071">
    <property type="entry name" value="RlpA"/>
    <property type="match status" value="1"/>
</dbReference>
<keyword evidence="8" id="KW-1185">Reference proteome</keyword>
<dbReference type="SUPFAM" id="SSF110997">
    <property type="entry name" value="Sporulation related repeat"/>
    <property type="match status" value="1"/>
</dbReference>
<protein>
    <recommendedName>
        <fullName evidence="4">Endolytic peptidoglycan transglycosylase RlpA</fullName>
        <ecNumber evidence="4">4.2.2.-</ecNumber>
    </recommendedName>
</protein>
<dbReference type="InterPro" id="IPR036680">
    <property type="entry name" value="SPOR-like_sf"/>
</dbReference>
<comment type="function">
    <text evidence="4">Lytic transglycosylase with a strong preference for naked glycan strands that lack stem peptides.</text>
</comment>
<dbReference type="InterPro" id="IPR034718">
    <property type="entry name" value="RlpA"/>
</dbReference>
<reference evidence="8" key="1">
    <citation type="submission" date="2019-07" db="EMBL/GenBank/DDBJ databases">
        <title>Chitinimonas sp. nov., isolated from Ny-Alesund, arctica soil.</title>
        <authorList>
            <person name="Xu Q."/>
            <person name="Peng F."/>
        </authorList>
    </citation>
    <scope>NUCLEOTIDE SEQUENCE [LARGE SCALE GENOMIC DNA]</scope>
    <source>
        <strain evidence="8">R3-44</strain>
    </source>
</reference>
<evidence type="ECO:0000256" key="5">
    <source>
        <dbReference type="RuleBase" id="RU003495"/>
    </source>
</evidence>
<keyword evidence="3 4" id="KW-0961">Cell wall biogenesis/degradation</keyword>
<evidence type="ECO:0000313" key="7">
    <source>
        <dbReference type="EMBL" id="QDQ29276.1"/>
    </source>
</evidence>
<dbReference type="GO" id="GO:0071555">
    <property type="term" value="P:cell wall organization"/>
    <property type="evidence" value="ECO:0007669"/>
    <property type="project" value="UniProtKB-KW"/>
</dbReference>
<keyword evidence="1" id="KW-0732">Signal</keyword>
<comment type="similarity">
    <text evidence="4 5">Belongs to the RlpA family.</text>
</comment>
<feature type="domain" description="SPOR" evidence="6">
    <location>
        <begin position="218"/>
        <end position="296"/>
    </location>
</feature>
<name>A0A516SM88_9NEIS</name>
<evidence type="ECO:0000256" key="4">
    <source>
        <dbReference type="HAMAP-Rule" id="MF_02071"/>
    </source>
</evidence>
<dbReference type="CDD" id="cd22268">
    <property type="entry name" value="DPBB_RlpA-like"/>
    <property type="match status" value="1"/>
</dbReference>
<evidence type="ECO:0000256" key="2">
    <source>
        <dbReference type="ARBA" id="ARBA00023239"/>
    </source>
</evidence>
<dbReference type="Gene3D" id="2.40.40.10">
    <property type="entry name" value="RlpA-like domain"/>
    <property type="match status" value="1"/>
</dbReference>
<keyword evidence="2 4" id="KW-0456">Lyase</keyword>
<dbReference type="Proteomes" id="UP000317550">
    <property type="component" value="Chromosome"/>
</dbReference>
<organism evidence="7 8">
    <name type="scientific">Chitinimonas arctica</name>
    <dbReference type="NCBI Taxonomy" id="2594795"/>
    <lineage>
        <taxon>Bacteria</taxon>
        <taxon>Pseudomonadati</taxon>
        <taxon>Pseudomonadota</taxon>
        <taxon>Betaproteobacteria</taxon>
        <taxon>Neisseriales</taxon>
        <taxon>Chitinibacteraceae</taxon>
        <taxon>Chitinimonas</taxon>
    </lineage>
</organism>
<dbReference type="EMBL" id="CP041730">
    <property type="protein sequence ID" value="QDQ29276.1"/>
    <property type="molecule type" value="Genomic_DNA"/>
</dbReference>